<keyword evidence="3" id="KW-1185">Reference proteome</keyword>
<gene>
    <name evidence="2" type="ORF">SAMN05216575_101518</name>
    <name evidence="1" type="ORF">SIM71_05825</name>
</gene>
<dbReference type="EMBL" id="JAWXXP010000001">
    <property type="protein sequence ID" value="MDX5991566.1"/>
    <property type="molecule type" value="Genomic_DNA"/>
</dbReference>
<organism evidence="2">
    <name type="scientific">Ectopseudomonas alcaliphila</name>
    <dbReference type="NCBI Taxonomy" id="101564"/>
    <lineage>
        <taxon>Bacteria</taxon>
        <taxon>Pseudomonadati</taxon>
        <taxon>Pseudomonadota</taxon>
        <taxon>Gammaproteobacteria</taxon>
        <taxon>Pseudomonadales</taxon>
        <taxon>Pseudomonadaceae</taxon>
        <taxon>Ectopseudomonas</taxon>
    </lineage>
</organism>
<evidence type="ECO:0000313" key="1">
    <source>
        <dbReference type="EMBL" id="MDX5991566.1"/>
    </source>
</evidence>
<protein>
    <submittedName>
        <fullName evidence="1">Nucleotidyltransferase family protein</fullName>
    </submittedName>
</protein>
<reference evidence="1 3" key="2">
    <citation type="submission" date="2023-11" db="EMBL/GenBank/DDBJ databases">
        <title>MicrobeMod: A computational toolkit for identifying prokaryotic methylation and restriction-modification with nanopore sequencing.</title>
        <authorList>
            <person name="Crits-Christoph A."/>
            <person name="Kang S.C."/>
            <person name="Lee H."/>
            <person name="Ostrov N."/>
        </authorList>
    </citation>
    <scope>NUCLEOTIDE SEQUENCE [LARGE SCALE GENOMIC DNA]</scope>
    <source>
        <strain evidence="1 3">ATCC BAA-571</strain>
    </source>
</reference>
<proteinExistence type="predicted"/>
<dbReference type="RefSeq" id="WP_074675320.1">
    <property type="nucleotide sequence ID" value="NZ_CBCSET010000001.1"/>
</dbReference>
<evidence type="ECO:0000313" key="2">
    <source>
        <dbReference type="EMBL" id="SDD41658.1"/>
    </source>
</evidence>
<sequence length="184" mass="21245">MTPAACIQTLVASDPERLRILRWMRDLDLPDCWVAAGFVRSLVWDHLHRRSPSPLPPDIDVIWFDPTQASPERDAELDTILRGCNAQLQWSVKNQARMHLRNGDSPYRSATEAMTHWPETATAVAVRLSERDVVEIAAPFGLEDLFELIVRPAGRFKDEKQPIYRERLRNKNWQATWPKLKVLP</sequence>
<reference evidence="2" key="1">
    <citation type="submission" date="2016-10" db="EMBL/GenBank/DDBJ databases">
        <authorList>
            <person name="de Groot N.N."/>
        </authorList>
    </citation>
    <scope>NUCLEOTIDE SEQUENCE [LARGE SCALE GENOMIC DNA]</scope>
    <source>
        <strain evidence="2">JCM 10630</strain>
    </source>
</reference>
<dbReference type="PANTHER" id="PTHR39166:SF1">
    <property type="entry name" value="BLL1166 PROTEIN"/>
    <property type="match status" value="1"/>
</dbReference>
<dbReference type="PANTHER" id="PTHR39166">
    <property type="entry name" value="BLL1166 PROTEIN"/>
    <property type="match status" value="1"/>
</dbReference>
<dbReference type="Proteomes" id="UP000182413">
    <property type="component" value="Unassembled WGS sequence"/>
</dbReference>
<dbReference type="OrthoDB" id="9805247at2"/>
<accession>A0A1G6UJT0</accession>
<dbReference type="Proteomes" id="UP001278050">
    <property type="component" value="Unassembled WGS sequence"/>
</dbReference>
<dbReference type="InterPro" id="IPR009267">
    <property type="entry name" value="NTP_transf_6"/>
</dbReference>
<dbReference type="Pfam" id="PF06042">
    <property type="entry name" value="NTP_transf_6"/>
    <property type="match status" value="1"/>
</dbReference>
<dbReference type="AlphaFoldDB" id="A0A1G6UJT0"/>
<evidence type="ECO:0000313" key="3">
    <source>
        <dbReference type="Proteomes" id="UP001278050"/>
    </source>
</evidence>
<dbReference type="EMBL" id="FNAE01000001">
    <property type="protein sequence ID" value="SDD41658.1"/>
    <property type="molecule type" value="Genomic_DNA"/>
</dbReference>
<name>A0A1G6UJT0_9GAMM</name>